<dbReference type="GO" id="GO:0005739">
    <property type="term" value="C:mitochondrion"/>
    <property type="evidence" value="ECO:0007669"/>
    <property type="project" value="TreeGrafter"/>
</dbReference>
<dbReference type="Proteomes" id="UP000076738">
    <property type="component" value="Unassembled WGS sequence"/>
</dbReference>
<reference evidence="3 4" key="1">
    <citation type="journal article" date="2016" name="Mol. Biol. Evol.">
        <title>Comparative Genomics of Early-Diverging Mushroom-Forming Fungi Provides Insights into the Origins of Lignocellulose Decay Capabilities.</title>
        <authorList>
            <person name="Nagy L.G."/>
            <person name="Riley R."/>
            <person name="Tritt A."/>
            <person name="Adam C."/>
            <person name="Daum C."/>
            <person name="Floudas D."/>
            <person name="Sun H."/>
            <person name="Yadav J.S."/>
            <person name="Pangilinan J."/>
            <person name="Larsson K.H."/>
            <person name="Matsuura K."/>
            <person name="Barry K."/>
            <person name="Labutti K."/>
            <person name="Kuo R."/>
            <person name="Ohm R.A."/>
            <person name="Bhattacharya S.S."/>
            <person name="Shirouzu T."/>
            <person name="Yoshinaga Y."/>
            <person name="Martin F.M."/>
            <person name="Grigoriev I.V."/>
            <person name="Hibbett D.S."/>
        </authorList>
    </citation>
    <scope>NUCLEOTIDE SEQUENCE [LARGE SCALE GENOMIC DNA]</scope>
    <source>
        <strain evidence="3 4">TUFC12733</strain>
    </source>
</reference>
<dbReference type="EMBL" id="KV417275">
    <property type="protein sequence ID" value="KZO98658.1"/>
    <property type="molecule type" value="Genomic_DNA"/>
</dbReference>
<dbReference type="Pfam" id="PF09791">
    <property type="entry name" value="Oxidored-like"/>
    <property type="match status" value="1"/>
</dbReference>
<feature type="region of interest" description="Disordered" evidence="1">
    <location>
        <begin position="1"/>
        <end position="23"/>
    </location>
</feature>
<organism evidence="3 4">
    <name type="scientific">Calocera viscosa (strain TUFC12733)</name>
    <dbReference type="NCBI Taxonomy" id="1330018"/>
    <lineage>
        <taxon>Eukaryota</taxon>
        <taxon>Fungi</taxon>
        <taxon>Dikarya</taxon>
        <taxon>Basidiomycota</taxon>
        <taxon>Agaricomycotina</taxon>
        <taxon>Dacrymycetes</taxon>
        <taxon>Dacrymycetales</taxon>
        <taxon>Dacrymycetaceae</taxon>
        <taxon>Calocera</taxon>
    </lineage>
</organism>
<evidence type="ECO:0000313" key="4">
    <source>
        <dbReference type="Proteomes" id="UP000076738"/>
    </source>
</evidence>
<feature type="domain" description="Oxidoreductase-like" evidence="2">
    <location>
        <begin position="60"/>
        <end position="90"/>
    </location>
</feature>
<dbReference type="InterPro" id="IPR019180">
    <property type="entry name" value="Oxidoreductase-like_N"/>
</dbReference>
<evidence type="ECO:0000313" key="3">
    <source>
        <dbReference type="EMBL" id="KZO98658.1"/>
    </source>
</evidence>
<evidence type="ECO:0000256" key="1">
    <source>
        <dbReference type="SAM" id="MobiDB-lite"/>
    </source>
</evidence>
<dbReference type="STRING" id="1330018.A0A167PCZ7"/>
<keyword evidence="4" id="KW-1185">Reference proteome</keyword>
<dbReference type="InterPro" id="IPR039251">
    <property type="entry name" value="OXLD1"/>
</dbReference>
<evidence type="ECO:0000259" key="2">
    <source>
        <dbReference type="Pfam" id="PF09791"/>
    </source>
</evidence>
<dbReference type="PANTHER" id="PTHR21193">
    <property type="entry name" value="OXIDOREDUCTASE-LIKE DOMAIN-CONTAINING PROTEIN 1"/>
    <property type="match status" value="1"/>
</dbReference>
<protein>
    <recommendedName>
        <fullName evidence="2">Oxidoreductase-like domain-containing protein</fullName>
    </recommendedName>
</protein>
<dbReference type="PANTHER" id="PTHR21193:SF3">
    <property type="entry name" value="OXIDOREDUCTASE-LIKE DOMAIN-CONTAINING PROTEIN 1"/>
    <property type="match status" value="1"/>
</dbReference>
<proteinExistence type="predicted"/>
<gene>
    <name evidence="3" type="ORF">CALVIDRAFT_535265</name>
</gene>
<sequence length="159" mass="17189">MKDPIPAQIPSVRSPGQGLKETPKRVLRGIELPERPIPPASDGAFIPLPVERNWMANSATECCMGGCAVCVYDLYSEAVEEYHADLATARTKLLASDVPKDLWPNDVLESGQDGKSVGNKAKDAVDDEIDRLDASLKAFLAMERALKKKRVGANEGRAG</sequence>
<dbReference type="OrthoDB" id="10064411at2759"/>
<dbReference type="AlphaFoldDB" id="A0A167PCZ7"/>
<name>A0A167PCZ7_CALVF</name>
<accession>A0A167PCZ7</accession>